<dbReference type="InterPro" id="IPR000182">
    <property type="entry name" value="GNAT_dom"/>
</dbReference>
<keyword evidence="5" id="KW-1185">Reference proteome</keyword>
<dbReference type="InterPro" id="IPR016181">
    <property type="entry name" value="Acyl_CoA_acyltransferase"/>
</dbReference>
<evidence type="ECO:0000256" key="2">
    <source>
        <dbReference type="ARBA" id="ARBA00023315"/>
    </source>
</evidence>
<dbReference type="Pfam" id="PF00583">
    <property type="entry name" value="Acetyltransf_1"/>
    <property type="match status" value="1"/>
</dbReference>
<dbReference type="InterPro" id="IPR051016">
    <property type="entry name" value="Diverse_Substrate_AcTransf"/>
</dbReference>
<dbReference type="PROSITE" id="PS51186">
    <property type="entry name" value="GNAT"/>
    <property type="match status" value="1"/>
</dbReference>
<accession>A0A369B8S2</accession>
<dbReference type="SUPFAM" id="SSF55729">
    <property type="entry name" value="Acyl-CoA N-acyltransferases (Nat)"/>
    <property type="match status" value="1"/>
</dbReference>
<evidence type="ECO:0000313" key="4">
    <source>
        <dbReference type="EMBL" id="RCX17715.1"/>
    </source>
</evidence>
<dbReference type="PANTHER" id="PTHR10545">
    <property type="entry name" value="DIAMINE N-ACETYLTRANSFERASE"/>
    <property type="match status" value="1"/>
</dbReference>
<dbReference type="PANTHER" id="PTHR10545:SF29">
    <property type="entry name" value="GH14572P-RELATED"/>
    <property type="match status" value="1"/>
</dbReference>
<protein>
    <submittedName>
        <fullName evidence="4">L-amino acid N-acyltransferase YncA</fullName>
    </submittedName>
</protein>
<comment type="caution">
    <text evidence="4">The sequence shown here is derived from an EMBL/GenBank/DDBJ whole genome shotgun (WGS) entry which is preliminary data.</text>
</comment>
<evidence type="ECO:0000313" key="5">
    <source>
        <dbReference type="Proteomes" id="UP000253090"/>
    </source>
</evidence>
<gene>
    <name evidence="4" type="ORF">DFP94_10875</name>
</gene>
<dbReference type="Proteomes" id="UP000253090">
    <property type="component" value="Unassembled WGS sequence"/>
</dbReference>
<proteinExistence type="predicted"/>
<dbReference type="OrthoDB" id="9805924at2"/>
<reference evidence="4 5" key="1">
    <citation type="submission" date="2018-07" db="EMBL/GenBank/DDBJ databases">
        <title>Genomic Encyclopedia of Type Strains, Phase III (KMG-III): the genomes of soil and plant-associated and newly described type strains.</title>
        <authorList>
            <person name="Whitman W."/>
        </authorList>
    </citation>
    <scope>NUCLEOTIDE SEQUENCE [LARGE SCALE GENOMIC DNA]</scope>
    <source>
        <strain evidence="4 5">CECT 8333</strain>
    </source>
</reference>
<dbReference type="AlphaFoldDB" id="A0A369B8S2"/>
<keyword evidence="1 4" id="KW-0808">Transferase</keyword>
<dbReference type="EMBL" id="QPJW01000008">
    <property type="protein sequence ID" value="RCX17715.1"/>
    <property type="molecule type" value="Genomic_DNA"/>
</dbReference>
<evidence type="ECO:0000259" key="3">
    <source>
        <dbReference type="PROSITE" id="PS51186"/>
    </source>
</evidence>
<name>A0A369B8S2_9BACL</name>
<dbReference type="GO" id="GO:0008080">
    <property type="term" value="F:N-acetyltransferase activity"/>
    <property type="evidence" value="ECO:0007669"/>
    <property type="project" value="UniProtKB-ARBA"/>
</dbReference>
<organism evidence="4 5">
    <name type="scientific">Fontibacillus phaseoli</name>
    <dbReference type="NCBI Taxonomy" id="1416533"/>
    <lineage>
        <taxon>Bacteria</taxon>
        <taxon>Bacillati</taxon>
        <taxon>Bacillota</taxon>
        <taxon>Bacilli</taxon>
        <taxon>Bacillales</taxon>
        <taxon>Paenibacillaceae</taxon>
        <taxon>Fontibacillus</taxon>
    </lineage>
</organism>
<dbReference type="CDD" id="cd04301">
    <property type="entry name" value="NAT_SF"/>
    <property type="match status" value="1"/>
</dbReference>
<dbReference type="Gene3D" id="3.40.630.30">
    <property type="match status" value="1"/>
</dbReference>
<feature type="domain" description="N-acetyltransferase" evidence="3">
    <location>
        <begin position="1"/>
        <end position="159"/>
    </location>
</feature>
<sequence length="159" mass="18368">MNIREARIEDYENIAKLHLQLHELHVANRPDLFKHTANYPLDFAYFKSCLDNDIFNVFIVEDERSGIIAYTILKVEETPAIPVFVVRRILYINDICVDIQFQGKGVGKRLFKQAIDYARESGAESLELGVSSFNESAIEFYKAMGMKTKSLRMELDIEK</sequence>
<evidence type="ECO:0000256" key="1">
    <source>
        <dbReference type="ARBA" id="ARBA00022679"/>
    </source>
</evidence>
<keyword evidence="2 4" id="KW-0012">Acyltransferase</keyword>
<dbReference type="RefSeq" id="WP_114497816.1">
    <property type="nucleotide sequence ID" value="NZ_QPJW01000008.1"/>
</dbReference>